<evidence type="ECO:0000313" key="5">
    <source>
        <dbReference type="Proteomes" id="UP000248021"/>
    </source>
</evidence>
<protein>
    <submittedName>
        <fullName evidence="4">DNA-binding GntR family transcriptional regulator</fullName>
    </submittedName>
</protein>
<evidence type="ECO:0000256" key="1">
    <source>
        <dbReference type="ARBA" id="ARBA00023015"/>
    </source>
</evidence>
<keyword evidence="3" id="KW-0804">Transcription</keyword>
<dbReference type="PANTHER" id="PTHR43537">
    <property type="entry name" value="TRANSCRIPTIONAL REGULATOR, GNTR FAMILY"/>
    <property type="match status" value="1"/>
</dbReference>
<dbReference type="PROSITE" id="PS50949">
    <property type="entry name" value="HTH_GNTR"/>
    <property type="match status" value="1"/>
</dbReference>
<dbReference type="RefSeq" id="WP_170147460.1">
    <property type="nucleotide sequence ID" value="NZ_JAHBRY010000001.1"/>
</dbReference>
<keyword evidence="5" id="KW-1185">Reference proteome</keyword>
<sequence>MTVLADTSGGSSGETLVKVVYSRLRREILDGTLRPNQPLVEVELADRMKVSRMPIRESLQRLAVDGLVRSQRRRWVVHEHTKLEVCEMYEVRTALEGEAAALAARKASHEQVLAILSAGRSTLFSQAENRAERVANNEHFHNLIINAATNDRLTQMIERNSIFHFNQHVASLYSGDELHESGQQHEELARAIQKHDSDRARKIAIAHVEHALHIIMTKLY</sequence>
<dbReference type="InterPro" id="IPR000524">
    <property type="entry name" value="Tscrpt_reg_HTH_GntR"/>
</dbReference>
<dbReference type="SUPFAM" id="SSF46785">
    <property type="entry name" value="Winged helix' DNA-binding domain"/>
    <property type="match status" value="1"/>
</dbReference>
<name>A0A2V3TWZ3_9HYPH</name>
<evidence type="ECO:0000256" key="3">
    <source>
        <dbReference type="ARBA" id="ARBA00023163"/>
    </source>
</evidence>
<dbReference type="InterPro" id="IPR011711">
    <property type="entry name" value="GntR_C"/>
</dbReference>
<dbReference type="SMART" id="SM00345">
    <property type="entry name" value="HTH_GNTR"/>
    <property type="match status" value="1"/>
</dbReference>
<dbReference type="InterPro" id="IPR008920">
    <property type="entry name" value="TF_FadR/GntR_C"/>
</dbReference>
<dbReference type="SMART" id="SM00895">
    <property type="entry name" value="FCD"/>
    <property type="match status" value="1"/>
</dbReference>
<dbReference type="CDD" id="cd07377">
    <property type="entry name" value="WHTH_GntR"/>
    <property type="match status" value="1"/>
</dbReference>
<dbReference type="GO" id="GO:0003677">
    <property type="term" value="F:DNA binding"/>
    <property type="evidence" value="ECO:0007669"/>
    <property type="project" value="UniProtKB-KW"/>
</dbReference>
<dbReference type="Gene3D" id="1.20.120.530">
    <property type="entry name" value="GntR ligand-binding domain-like"/>
    <property type="match status" value="1"/>
</dbReference>
<keyword evidence="2 4" id="KW-0238">DNA-binding</keyword>
<dbReference type="Pfam" id="PF00392">
    <property type="entry name" value="GntR"/>
    <property type="match status" value="1"/>
</dbReference>
<dbReference type="Gene3D" id="1.10.10.10">
    <property type="entry name" value="Winged helix-like DNA-binding domain superfamily/Winged helix DNA-binding domain"/>
    <property type="match status" value="1"/>
</dbReference>
<comment type="caution">
    <text evidence="4">The sequence shown here is derived from an EMBL/GenBank/DDBJ whole genome shotgun (WGS) entry which is preliminary data.</text>
</comment>
<dbReference type="SUPFAM" id="SSF48008">
    <property type="entry name" value="GntR ligand-binding domain-like"/>
    <property type="match status" value="1"/>
</dbReference>
<dbReference type="PANTHER" id="PTHR43537:SF45">
    <property type="entry name" value="GNTR FAMILY REGULATORY PROTEIN"/>
    <property type="match status" value="1"/>
</dbReference>
<reference evidence="4 5" key="1">
    <citation type="submission" date="2018-05" db="EMBL/GenBank/DDBJ databases">
        <title>Genomic Encyclopedia of Type Strains, Phase IV (KMG-IV): sequencing the most valuable type-strain genomes for metagenomic binning, comparative biology and taxonomic classification.</title>
        <authorList>
            <person name="Goeker M."/>
        </authorList>
    </citation>
    <scope>NUCLEOTIDE SEQUENCE [LARGE SCALE GENOMIC DNA]</scope>
    <source>
        <strain evidence="4 5">DSM 6462</strain>
    </source>
</reference>
<dbReference type="Proteomes" id="UP000248021">
    <property type="component" value="Unassembled WGS sequence"/>
</dbReference>
<dbReference type="AlphaFoldDB" id="A0A2V3TWZ3"/>
<dbReference type="InterPro" id="IPR036390">
    <property type="entry name" value="WH_DNA-bd_sf"/>
</dbReference>
<keyword evidence="1" id="KW-0805">Transcription regulation</keyword>
<gene>
    <name evidence="4" type="ORF">C7450_11391</name>
</gene>
<dbReference type="GO" id="GO:0003700">
    <property type="term" value="F:DNA-binding transcription factor activity"/>
    <property type="evidence" value="ECO:0007669"/>
    <property type="project" value="InterPro"/>
</dbReference>
<organism evidence="4 5">
    <name type="scientific">Chelatococcus asaccharovorans</name>
    <dbReference type="NCBI Taxonomy" id="28210"/>
    <lineage>
        <taxon>Bacteria</taxon>
        <taxon>Pseudomonadati</taxon>
        <taxon>Pseudomonadota</taxon>
        <taxon>Alphaproteobacteria</taxon>
        <taxon>Hyphomicrobiales</taxon>
        <taxon>Chelatococcaceae</taxon>
        <taxon>Chelatococcus</taxon>
    </lineage>
</organism>
<evidence type="ECO:0000256" key="2">
    <source>
        <dbReference type="ARBA" id="ARBA00023125"/>
    </source>
</evidence>
<evidence type="ECO:0000313" key="4">
    <source>
        <dbReference type="EMBL" id="PXW53603.1"/>
    </source>
</evidence>
<dbReference type="Pfam" id="PF07729">
    <property type="entry name" value="FCD"/>
    <property type="match status" value="1"/>
</dbReference>
<accession>A0A2V3TWZ3</accession>
<dbReference type="InterPro" id="IPR036388">
    <property type="entry name" value="WH-like_DNA-bd_sf"/>
</dbReference>
<dbReference type="EMBL" id="QJJK01000013">
    <property type="protein sequence ID" value="PXW53603.1"/>
    <property type="molecule type" value="Genomic_DNA"/>
</dbReference>
<proteinExistence type="predicted"/>